<dbReference type="Proteomes" id="UP000190989">
    <property type="component" value="Unassembled WGS sequence"/>
</dbReference>
<dbReference type="RefSeq" id="WP_079729909.1">
    <property type="nucleotide sequence ID" value="NZ_FVZE01000001.1"/>
</dbReference>
<organism evidence="1 2">
    <name type="scientific">Novosphingobium mathurense</name>
    <dbReference type="NCBI Taxonomy" id="428990"/>
    <lineage>
        <taxon>Bacteria</taxon>
        <taxon>Pseudomonadati</taxon>
        <taxon>Pseudomonadota</taxon>
        <taxon>Alphaproteobacteria</taxon>
        <taxon>Sphingomonadales</taxon>
        <taxon>Sphingomonadaceae</taxon>
        <taxon>Novosphingobium</taxon>
    </lineage>
</organism>
<evidence type="ECO:0000313" key="1">
    <source>
        <dbReference type="EMBL" id="SLJ91289.1"/>
    </source>
</evidence>
<reference evidence="2" key="1">
    <citation type="submission" date="2017-02" db="EMBL/GenBank/DDBJ databases">
        <authorList>
            <person name="Varghese N."/>
            <person name="Submissions S."/>
        </authorList>
    </citation>
    <scope>NUCLEOTIDE SEQUENCE [LARGE SCALE GENOMIC DNA]</scope>
    <source>
        <strain evidence="2">SM117</strain>
    </source>
</reference>
<proteinExistence type="predicted"/>
<sequence length="71" mass="7997">MTTVLAQVRGLIERLAPEPVCDDCITERLGLSVRQHANHKTRELAGERGFERRLDPCVLCGATKKVIRKLK</sequence>
<dbReference type="AlphaFoldDB" id="A0A1U6H697"/>
<evidence type="ECO:0000313" key="2">
    <source>
        <dbReference type="Proteomes" id="UP000190989"/>
    </source>
</evidence>
<keyword evidence="2" id="KW-1185">Reference proteome</keyword>
<dbReference type="STRING" id="428990.SAMN06295987_1011352"/>
<protein>
    <submittedName>
        <fullName evidence="1">Uncharacterized protein</fullName>
    </submittedName>
</protein>
<name>A0A1U6H697_9SPHN</name>
<accession>A0A1U6H697</accession>
<dbReference type="EMBL" id="FVZE01000001">
    <property type="protein sequence ID" value="SLJ91289.1"/>
    <property type="molecule type" value="Genomic_DNA"/>
</dbReference>
<gene>
    <name evidence="1" type="ORF">SAMN06295987_1011352</name>
</gene>